<evidence type="ECO:0000313" key="2">
    <source>
        <dbReference type="Proteomes" id="UP001564626"/>
    </source>
</evidence>
<keyword evidence="2" id="KW-1185">Reference proteome</keyword>
<name>A0ABV4CR78_9PSEU</name>
<dbReference type="RefSeq" id="WP_369775740.1">
    <property type="nucleotide sequence ID" value="NZ_JBGEHV010000109.1"/>
</dbReference>
<dbReference type="Proteomes" id="UP001564626">
    <property type="component" value="Unassembled WGS sequence"/>
</dbReference>
<reference evidence="1 2" key="1">
    <citation type="submission" date="2024-08" db="EMBL/GenBank/DDBJ databases">
        <title>Genome mining of Saccharopolyspora cebuensis PGLac3 from Nigerian medicinal plant.</title>
        <authorList>
            <person name="Ezeobiora C.E."/>
            <person name="Igbokwe N.H."/>
            <person name="Amin D.H."/>
            <person name="Mendie U.E."/>
        </authorList>
    </citation>
    <scope>NUCLEOTIDE SEQUENCE [LARGE SCALE GENOMIC DNA]</scope>
    <source>
        <strain evidence="1 2">PGLac3</strain>
    </source>
</reference>
<dbReference type="EMBL" id="JBGEHV010000109">
    <property type="protein sequence ID" value="MEY8043594.1"/>
    <property type="molecule type" value="Genomic_DNA"/>
</dbReference>
<evidence type="ECO:0000313" key="1">
    <source>
        <dbReference type="EMBL" id="MEY8043594.1"/>
    </source>
</evidence>
<sequence length="209" mass="24038">MPPTGAQFMQGIAERGIPDQWQRLGWVLAYDGAISTHLVRAVQEAHESGSAEARDAALRLFDEKQDNLAEARQFIASKLDEYDASERWAKLDAVIREVDVDQLVDELRPHFGFHPFPIVLESFKFNINYIREHGFRTFYTMTDAYLTEIEKMTREGRAAFEAREGEQHFPPFWLFKLDLNSIEVPTHCDICRLAITYAERALEDAEQAG</sequence>
<gene>
    <name evidence="1" type="ORF">AB8O55_29660</name>
</gene>
<protein>
    <submittedName>
        <fullName evidence="1">Uncharacterized protein</fullName>
    </submittedName>
</protein>
<accession>A0ABV4CR78</accession>
<comment type="caution">
    <text evidence="1">The sequence shown here is derived from an EMBL/GenBank/DDBJ whole genome shotgun (WGS) entry which is preliminary data.</text>
</comment>
<proteinExistence type="predicted"/>
<organism evidence="1 2">
    <name type="scientific">Saccharopolyspora cebuensis</name>
    <dbReference type="NCBI Taxonomy" id="418759"/>
    <lineage>
        <taxon>Bacteria</taxon>
        <taxon>Bacillati</taxon>
        <taxon>Actinomycetota</taxon>
        <taxon>Actinomycetes</taxon>
        <taxon>Pseudonocardiales</taxon>
        <taxon>Pseudonocardiaceae</taxon>
        <taxon>Saccharopolyspora</taxon>
    </lineage>
</organism>